<evidence type="ECO:0000259" key="7">
    <source>
        <dbReference type="PROSITE" id="PS50048"/>
    </source>
</evidence>
<gene>
    <name evidence="8" type="ORF">CLAFUR5_08758</name>
</gene>
<keyword evidence="9" id="KW-1185">Reference proteome</keyword>
<keyword evidence="5" id="KW-0804">Transcription</keyword>
<dbReference type="AlphaFoldDB" id="A0A9Q8LE72"/>
<keyword evidence="2" id="KW-0862">Zinc</keyword>
<dbReference type="Gene3D" id="4.10.240.10">
    <property type="entry name" value="Zn(2)-C6 fungal-type DNA-binding domain"/>
    <property type="match status" value="1"/>
</dbReference>
<organism evidence="8 9">
    <name type="scientific">Passalora fulva</name>
    <name type="common">Tomato leaf mold</name>
    <name type="synonym">Cladosporium fulvum</name>
    <dbReference type="NCBI Taxonomy" id="5499"/>
    <lineage>
        <taxon>Eukaryota</taxon>
        <taxon>Fungi</taxon>
        <taxon>Dikarya</taxon>
        <taxon>Ascomycota</taxon>
        <taxon>Pezizomycotina</taxon>
        <taxon>Dothideomycetes</taxon>
        <taxon>Dothideomycetidae</taxon>
        <taxon>Mycosphaerellales</taxon>
        <taxon>Mycosphaerellaceae</taxon>
        <taxon>Fulvia</taxon>
    </lineage>
</organism>
<dbReference type="GO" id="GO:0003677">
    <property type="term" value="F:DNA binding"/>
    <property type="evidence" value="ECO:0007669"/>
    <property type="project" value="UniProtKB-KW"/>
</dbReference>
<evidence type="ECO:0000256" key="6">
    <source>
        <dbReference type="ARBA" id="ARBA00023242"/>
    </source>
</evidence>
<dbReference type="PROSITE" id="PS00463">
    <property type="entry name" value="ZN2_CY6_FUNGAL_1"/>
    <property type="match status" value="1"/>
</dbReference>
<dbReference type="PANTHER" id="PTHR36206">
    <property type="entry name" value="ASPERCRYPTIN BIOSYNTHESIS CLUSTER-SPECIFIC TRANSCRIPTION REGULATOR ATNN-RELATED"/>
    <property type="match status" value="1"/>
</dbReference>
<dbReference type="CDD" id="cd00067">
    <property type="entry name" value="GAL4"/>
    <property type="match status" value="1"/>
</dbReference>
<dbReference type="RefSeq" id="XP_047759419.1">
    <property type="nucleotide sequence ID" value="XM_047907906.1"/>
</dbReference>
<evidence type="ECO:0000256" key="3">
    <source>
        <dbReference type="ARBA" id="ARBA00023015"/>
    </source>
</evidence>
<keyword evidence="1" id="KW-0479">Metal-binding</keyword>
<dbReference type="GO" id="GO:0000981">
    <property type="term" value="F:DNA-binding transcription factor activity, RNA polymerase II-specific"/>
    <property type="evidence" value="ECO:0007669"/>
    <property type="project" value="InterPro"/>
</dbReference>
<dbReference type="Pfam" id="PF00172">
    <property type="entry name" value="Zn_clus"/>
    <property type="match status" value="1"/>
</dbReference>
<keyword evidence="4" id="KW-0238">DNA-binding</keyword>
<evidence type="ECO:0000256" key="2">
    <source>
        <dbReference type="ARBA" id="ARBA00022833"/>
    </source>
</evidence>
<dbReference type="GeneID" id="71988636"/>
<reference evidence="8" key="2">
    <citation type="journal article" date="2022" name="Microb. Genom.">
        <title>A chromosome-scale genome assembly of the tomato pathogen Cladosporium fulvum reveals a compartmentalized genome architecture and the presence of a dispensable chromosome.</title>
        <authorList>
            <person name="Zaccaron A.Z."/>
            <person name="Chen L.H."/>
            <person name="Samaras A."/>
            <person name="Stergiopoulos I."/>
        </authorList>
    </citation>
    <scope>NUCLEOTIDE SEQUENCE</scope>
    <source>
        <strain evidence="8">Race5_Kim</strain>
    </source>
</reference>
<dbReference type="PROSITE" id="PS50048">
    <property type="entry name" value="ZN2_CY6_FUNGAL_2"/>
    <property type="match status" value="1"/>
</dbReference>
<reference evidence="8" key="1">
    <citation type="submission" date="2021-12" db="EMBL/GenBank/DDBJ databases">
        <authorList>
            <person name="Zaccaron A."/>
            <person name="Stergiopoulos I."/>
        </authorList>
    </citation>
    <scope>NUCLEOTIDE SEQUENCE</scope>
    <source>
        <strain evidence="8">Race5_Kim</strain>
    </source>
</reference>
<dbReference type="InterPro" id="IPR052360">
    <property type="entry name" value="Transcr_Regulatory_Proteins"/>
</dbReference>
<dbReference type="KEGG" id="ffu:CLAFUR5_08758"/>
<name>A0A9Q8LE72_PASFU</name>
<dbReference type="InterPro" id="IPR001138">
    <property type="entry name" value="Zn2Cys6_DnaBD"/>
</dbReference>
<evidence type="ECO:0000256" key="4">
    <source>
        <dbReference type="ARBA" id="ARBA00023125"/>
    </source>
</evidence>
<proteinExistence type="predicted"/>
<dbReference type="OrthoDB" id="3650534at2759"/>
<keyword evidence="3" id="KW-0805">Transcription regulation</keyword>
<keyword evidence="6" id="KW-0539">Nucleus</keyword>
<evidence type="ECO:0000313" key="8">
    <source>
        <dbReference type="EMBL" id="UJO15053.1"/>
    </source>
</evidence>
<evidence type="ECO:0000256" key="5">
    <source>
        <dbReference type="ARBA" id="ARBA00023163"/>
    </source>
</evidence>
<accession>A0A9Q8LE72</accession>
<feature type="domain" description="Zn(2)-C6 fungal-type" evidence="7">
    <location>
        <begin position="18"/>
        <end position="46"/>
    </location>
</feature>
<dbReference type="PANTHER" id="PTHR36206:SF12">
    <property type="entry name" value="ASPERCRYPTIN BIOSYNTHESIS CLUSTER-SPECIFIC TRANSCRIPTION REGULATOR ATNN-RELATED"/>
    <property type="match status" value="1"/>
</dbReference>
<evidence type="ECO:0000256" key="1">
    <source>
        <dbReference type="ARBA" id="ARBA00022723"/>
    </source>
</evidence>
<dbReference type="Proteomes" id="UP000756132">
    <property type="component" value="Chromosome 3"/>
</dbReference>
<protein>
    <submittedName>
        <fullName evidence="8">Aspercryptin biosynthesis cluster-specific transcription regulator</fullName>
    </submittedName>
</protein>
<sequence length="627" mass="69225">MANGARKRVVTSKPSRNGCRTCRIRRVKCDEGRPVCHKCSSTGRTCDGYEVSYAPRCAPRRAILPARSSSSLSPIGGSPSMWINLPSDLSDVERHGYQFFLINTAPVMQLTMPVPQWVLTVILALQVGPAEPAVFYASAALGTMQRAIPALMHTSFLRPLDADLHELATRQYVKAMSSLRTLIRNADTDTSATRLVLIVCMLCTSFEVFRSRHSAAMDHTRRGCRIAIEQGDALGAQGDIWRMAAVTNLLKVSAVATATGAMPDGQKEDHDSQCCSEYRVMPSTNFETVDEAARSLHALSRMSEHLRSELLELARSRLRSVPSVCGLSQGAQYCLATCLSRTIPISNNQSLRLTQLNKAHARWLSSYDEITADGLVEGTRLHPLLPIKHFFSSFTLSQCRNTVEECTDFGDILDLIEQYTAMTNEEPTGFPPGPTMPYAERIDSFSMGANVLPALDLICYKCREPTIRPRALTLMFNIRRREGLDHSETLGIHALVTAEIEKDRALRLTGSHADISADARFCDVVHAGSETLGVYHVFCARYVADGSGEIEVEEYGAGAVPLRLLAVLNMDRSLCVRSKQVLHAELLCGGKGVIAYVNDTFGVHPHNEQRARLVRDRHQVCQVDFKT</sequence>
<dbReference type="SUPFAM" id="SSF57701">
    <property type="entry name" value="Zn2/Cys6 DNA-binding domain"/>
    <property type="match status" value="1"/>
</dbReference>
<dbReference type="GO" id="GO:0008270">
    <property type="term" value="F:zinc ion binding"/>
    <property type="evidence" value="ECO:0007669"/>
    <property type="project" value="InterPro"/>
</dbReference>
<dbReference type="InterPro" id="IPR036864">
    <property type="entry name" value="Zn2-C6_fun-type_DNA-bd_sf"/>
</dbReference>
<dbReference type="EMBL" id="CP090165">
    <property type="protein sequence ID" value="UJO15053.1"/>
    <property type="molecule type" value="Genomic_DNA"/>
</dbReference>
<evidence type="ECO:0000313" key="9">
    <source>
        <dbReference type="Proteomes" id="UP000756132"/>
    </source>
</evidence>